<protein>
    <submittedName>
        <fullName evidence="2">Uncharacterized protein</fullName>
    </submittedName>
</protein>
<dbReference type="GeneID" id="67009029"/>
<evidence type="ECO:0000256" key="1">
    <source>
        <dbReference type="SAM" id="MobiDB-lite"/>
    </source>
</evidence>
<dbReference type="AlphaFoldDB" id="A0A9P3BPC8"/>
<feature type="compositionally biased region" description="Acidic residues" evidence="1">
    <location>
        <begin position="60"/>
        <end position="87"/>
    </location>
</feature>
<sequence length="173" mass="19479">MAPTARKLSRETLQRNGIVIEMEISEDGWPDGIAQIRDRILSFDRIIPPKKVEFTLCTSELDEYDYTTSEDEDYEPESSEEEDDSSDGSDGTKGSLEDDEDLDSESYKELTPSRGYRHKEGVDVTGAEDLDRTGASNIETGTSRKNSNNDKLICYPWAVVEVKRPSASRQDIE</sequence>
<feature type="region of interest" description="Disordered" evidence="1">
    <location>
        <begin position="58"/>
        <end position="149"/>
    </location>
</feature>
<keyword evidence="3" id="KW-1185">Reference proteome</keyword>
<gene>
    <name evidence="2" type="ORF">Asppvi_010419</name>
</gene>
<comment type="caution">
    <text evidence="2">The sequence shown here is derived from an EMBL/GenBank/DDBJ whole genome shotgun (WGS) entry which is preliminary data.</text>
</comment>
<evidence type="ECO:0000313" key="3">
    <source>
        <dbReference type="Proteomes" id="UP001043456"/>
    </source>
</evidence>
<proteinExistence type="predicted"/>
<name>A0A9P3BPC8_9EURO</name>
<feature type="compositionally biased region" description="Polar residues" evidence="1">
    <location>
        <begin position="134"/>
        <end position="149"/>
    </location>
</feature>
<evidence type="ECO:0000313" key="2">
    <source>
        <dbReference type="EMBL" id="GIJ91454.1"/>
    </source>
</evidence>
<accession>A0A9P3BPC8</accession>
<reference evidence="2 3" key="1">
    <citation type="submission" date="2018-10" db="EMBL/GenBank/DDBJ databases">
        <title>Pan-genome distribution and transcriptional activeness of fungal secondary metabolism genes in Aspergillus section Fumigati.</title>
        <authorList>
            <person name="Takahashi H."/>
            <person name="Umemura M."/>
            <person name="Ninomiya A."/>
            <person name="Kusuya Y."/>
            <person name="Urayama S."/>
            <person name="Shimizu M."/>
            <person name="Watanabe A."/>
            <person name="Kamei K."/>
            <person name="Yaguchi T."/>
            <person name="Hagiwara D."/>
        </authorList>
    </citation>
    <scope>NUCLEOTIDE SEQUENCE [LARGE SCALE GENOMIC DNA]</scope>
    <source>
        <strain evidence="2 3">IFM 55266</strain>
    </source>
</reference>
<dbReference type="EMBL" id="BHVY01000008">
    <property type="protein sequence ID" value="GIJ91454.1"/>
    <property type="molecule type" value="Genomic_DNA"/>
</dbReference>
<organism evidence="2 3">
    <name type="scientific">Aspergillus pseudoviridinutans</name>
    <dbReference type="NCBI Taxonomy" id="1517512"/>
    <lineage>
        <taxon>Eukaryota</taxon>
        <taxon>Fungi</taxon>
        <taxon>Dikarya</taxon>
        <taxon>Ascomycota</taxon>
        <taxon>Pezizomycotina</taxon>
        <taxon>Eurotiomycetes</taxon>
        <taxon>Eurotiomycetidae</taxon>
        <taxon>Eurotiales</taxon>
        <taxon>Aspergillaceae</taxon>
        <taxon>Aspergillus</taxon>
        <taxon>Aspergillus subgen. Fumigati</taxon>
    </lineage>
</organism>
<dbReference type="Proteomes" id="UP001043456">
    <property type="component" value="Unassembled WGS sequence"/>
</dbReference>
<dbReference type="RefSeq" id="XP_043162200.1">
    <property type="nucleotide sequence ID" value="XM_043306265.1"/>
</dbReference>
<dbReference type="OrthoDB" id="4506562at2759"/>